<feature type="region of interest" description="Disordered" evidence="1">
    <location>
        <begin position="262"/>
        <end position="283"/>
    </location>
</feature>
<reference evidence="4" key="2">
    <citation type="submission" date="2011-06" db="EMBL/GenBank/DDBJ databases">
        <title>The complete genome sequence of Alicyclobacillus acidocaldarius sp. Tc-4-1.</title>
        <authorList>
            <person name="Chen Y."/>
            <person name="He Y."/>
            <person name="Dong Z."/>
            <person name="Hu S."/>
        </authorList>
    </citation>
    <scope>NUCLEOTIDE SEQUENCE [LARGE SCALE GENOMIC DNA]</scope>
    <source>
        <strain evidence="4">Tc-4-1</strain>
    </source>
</reference>
<evidence type="ECO:0000259" key="2">
    <source>
        <dbReference type="PROSITE" id="PS50943"/>
    </source>
</evidence>
<dbReference type="InterPro" id="IPR001387">
    <property type="entry name" value="Cro/C1-type_HTH"/>
</dbReference>
<dbReference type="STRING" id="1048834.TC41_0360"/>
<evidence type="ECO:0000313" key="4">
    <source>
        <dbReference type="Proteomes" id="UP000000292"/>
    </source>
</evidence>
<dbReference type="EMBL" id="CP002902">
    <property type="protein sequence ID" value="AEJ42326.1"/>
    <property type="molecule type" value="Genomic_DNA"/>
</dbReference>
<proteinExistence type="predicted"/>
<dbReference type="PATRIC" id="fig|1048834.4.peg.334"/>
<dbReference type="OrthoDB" id="1859224at2"/>
<dbReference type="eggNOG" id="COG1396">
    <property type="taxonomic scope" value="Bacteria"/>
</dbReference>
<sequence length="283" mass="32944">MARVPKQERVSDEQKKMFAQWLRQFREARGWSQTELARHLGVSLAYYNSLENANKTATRRKLYDIAQKLGDVRIIAQLFGKDVLERFQREHEARMVLATSHPDSPYEEVPIDPLLMWWGFSPRARVRLMRYSEWKREPFHGQLFYVTEGPLEEGSFYFANLQERTPQLESVASVLIRYFDLACDREMQLLDLDLSQMKKIPLYEGVRRLYVAIQVYESLDDAEEVHRRFTPLMTPRIRNLDVHAKRQVNLLAGYLSAVQAASPPPHAATGETSETLEPFVATP</sequence>
<dbReference type="AlphaFoldDB" id="F8IKD8"/>
<dbReference type="SMART" id="SM00530">
    <property type="entry name" value="HTH_XRE"/>
    <property type="match status" value="1"/>
</dbReference>
<evidence type="ECO:0000313" key="3">
    <source>
        <dbReference type="EMBL" id="AEJ42326.1"/>
    </source>
</evidence>
<feature type="domain" description="HTH cro/C1-type" evidence="2">
    <location>
        <begin position="22"/>
        <end position="70"/>
    </location>
</feature>
<protein>
    <submittedName>
        <fullName evidence="3">Transcriptional regulator, XRE family</fullName>
    </submittedName>
</protein>
<dbReference type="Proteomes" id="UP000000292">
    <property type="component" value="Chromosome"/>
</dbReference>
<dbReference type="SUPFAM" id="SSF47413">
    <property type="entry name" value="lambda repressor-like DNA-binding domains"/>
    <property type="match status" value="1"/>
</dbReference>
<reference evidence="3 4" key="1">
    <citation type="journal article" date="2011" name="J. Bacteriol.">
        <title>Complete Genome Sequence of Alicyclobacillus acidocaldarius Strain Tc-4-1.</title>
        <authorList>
            <person name="Chen Y."/>
            <person name="He Y."/>
            <person name="Zhang B."/>
            <person name="Yang J."/>
            <person name="Li W."/>
            <person name="Dong Z."/>
            <person name="Hu S."/>
        </authorList>
    </citation>
    <scope>NUCLEOTIDE SEQUENCE [LARGE SCALE GENOMIC DNA]</scope>
    <source>
        <strain evidence="3 4">Tc-4-1</strain>
    </source>
</reference>
<organism evidence="3 4">
    <name type="scientific">Alicyclobacillus acidocaldarius (strain Tc-4-1)</name>
    <name type="common">Bacillus acidocaldarius</name>
    <dbReference type="NCBI Taxonomy" id="1048834"/>
    <lineage>
        <taxon>Bacteria</taxon>
        <taxon>Bacillati</taxon>
        <taxon>Bacillota</taxon>
        <taxon>Bacilli</taxon>
        <taxon>Bacillales</taxon>
        <taxon>Alicyclobacillaceae</taxon>
        <taxon>Alicyclobacillus</taxon>
    </lineage>
</organism>
<dbReference type="InterPro" id="IPR010982">
    <property type="entry name" value="Lambda_DNA-bd_dom_sf"/>
</dbReference>
<dbReference type="HOGENOM" id="CLU_982230_0_0_9"/>
<gene>
    <name evidence="3" type="ordered locus">TC41_0360</name>
</gene>
<dbReference type="GO" id="GO:0003677">
    <property type="term" value="F:DNA binding"/>
    <property type="evidence" value="ECO:0007669"/>
    <property type="project" value="InterPro"/>
</dbReference>
<dbReference type="PROSITE" id="PS50943">
    <property type="entry name" value="HTH_CROC1"/>
    <property type="match status" value="1"/>
</dbReference>
<dbReference type="Pfam" id="PF01381">
    <property type="entry name" value="HTH_3"/>
    <property type="match status" value="1"/>
</dbReference>
<dbReference type="KEGG" id="aad:TC41_0360"/>
<dbReference type="Gene3D" id="1.10.260.40">
    <property type="entry name" value="lambda repressor-like DNA-binding domains"/>
    <property type="match status" value="1"/>
</dbReference>
<name>F8IKD8_ALIAT</name>
<evidence type="ECO:0000256" key="1">
    <source>
        <dbReference type="SAM" id="MobiDB-lite"/>
    </source>
</evidence>
<dbReference type="CDD" id="cd00093">
    <property type="entry name" value="HTH_XRE"/>
    <property type="match status" value="1"/>
</dbReference>
<accession>F8IKD8</accession>